<dbReference type="OrthoDB" id="46529at2759"/>
<gene>
    <name evidence="5" type="primary">LOC113733130</name>
</gene>
<dbReference type="GO" id="GO:0047617">
    <property type="term" value="F:fatty acyl-CoA hydrolase activity"/>
    <property type="evidence" value="ECO:0007669"/>
    <property type="project" value="InterPro"/>
</dbReference>
<accession>A0A6P6WKL7</accession>
<dbReference type="PANTHER" id="PTHR21660:SF12">
    <property type="entry name" value="OS07G0462700 PROTEIN"/>
    <property type="match status" value="1"/>
</dbReference>
<keyword evidence="4" id="KW-1185">Reference proteome</keyword>
<feature type="region of interest" description="Disordered" evidence="2">
    <location>
        <begin position="28"/>
        <end position="48"/>
    </location>
</feature>
<feature type="domain" description="Thioesterase" evidence="3">
    <location>
        <begin position="114"/>
        <end position="190"/>
    </location>
</feature>
<comment type="similarity">
    <text evidence="1">Belongs to the thioesterase PaaI family.</text>
</comment>
<protein>
    <recommendedName>
        <fullName evidence="3">Thioesterase domain-containing protein</fullName>
    </recommendedName>
</protein>
<evidence type="ECO:0000313" key="4">
    <source>
        <dbReference type="Proteomes" id="UP001652660"/>
    </source>
</evidence>
<dbReference type="GeneID" id="113733130"/>
<name>A0A6P6WKL7_COFAR</name>
<dbReference type="CDD" id="cd03443">
    <property type="entry name" value="PaaI_thioesterase"/>
    <property type="match status" value="1"/>
</dbReference>
<evidence type="ECO:0000256" key="1">
    <source>
        <dbReference type="ARBA" id="ARBA00008324"/>
    </source>
</evidence>
<evidence type="ECO:0000259" key="3">
    <source>
        <dbReference type="Pfam" id="PF03061"/>
    </source>
</evidence>
<dbReference type="SUPFAM" id="SSF54637">
    <property type="entry name" value="Thioesterase/thiol ester dehydrase-isomerase"/>
    <property type="match status" value="1"/>
</dbReference>
<evidence type="ECO:0000256" key="2">
    <source>
        <dbReference type="SAM" id="MobiDB-lite"/>
    </source>
</evidence>
<dbReference type="InterPro" id="IPR029069">
    <property type="entry name" value="HotDog_dom_sf"/>
</dbReference>
<sequence length="207" mass="22480">MSCHYSNNINSSVKRIFPRVWATEVHGMDKNRQQPSSASASSVADDHPSISKDINAEALAMLDKFFKFSTPIPPNLSHPDAYSDLFRSCLKVQSIERGKISCLLTVKLPILNIYGGMHGGAVACVAELVSHACARTVVGKDKEIFLGELSTSYLSAAPNKANVIVDGSVVRSGRNLTVVAVEFKIEESGKLVYTSRATIYHLPTARL</sequence>
<dbReference type="Gene3D" id="3.10.129.10">
    <property type="entry name" value="Hotdog Thioesterase"/>
    <property type="match status" value="1"/>
</dbReference>
<dbReference type="RefSeq" id="XP_027115106.2">
    <property type="nucleotide sequence ID" value="XM_027259305.2"/>
</dbReference>
<reference evidence="4" key="1">
    <citation type="journal article" date="2025" name="Foods">
        <title>Unveiling the Microbial Signatures of Arabica Coffee Cherries: Insights into Ripeness Specific Diversity, Functional Traits, and Implications for Quality and Safety.</title>
        <authorList>
            <consortium name="RefSeq"/>
            <person name="Tenea G.N."/>
            <person name="Cifuentes V."/>
            <person name="Reyes P."/>
            <person name="Cevallos-Vallejos M."/>
        </authorList>
    </citation>
    <scope>NUCLEOTIDE SEQUENCE [LARGE SCALE GENOMIC DNA]</scope>
</reference>
<dbReference type="InterPro" id="IPR006683">
    <property type="entry name" value="Thioestr_dom"/>
</dbReference>
<evidence type="ECO:0000313" key="5">
    <source>
        <dbReference type="RefSeq" id="XP_027115106.2"/>
    </source>
</evidence>
<organism evidence="4 5">
    <name type="scientific">Coffea arabica</name>
    <name type="common">Arabian coffee</name>
    <dbReference type="NCBI Taxonomy" id="13443"/>
    <lineage>
        <taxon>Eukaryota</taxon>
        <taxon>Viridiplantae</taxon>
        <taxon>Streptophyta</taxon>
        <taxon>Embryophyta</taxon>
        <taxon>Tracheophyta</taxon>
        <taxon>Spermatophyta</taxon>
        <taxon>Magnoliopsida</taxon>
        <taxon>eudicotyledons</taxon>
        <taxon>Gunneridae</taxon>
        <taxon>Pentapetalae</taxon>
        <taxon>asterids</taxon>
        <taxon>lamiids</taxon>
        <taxon>Gentianales</taxon>
        <taxon>Rubiaceae</taxon>
        <taxon>Ixoroideae</taxon>
        <taxon>Gardenieae complex</taxon>
        <taxon>Bertiereae - Coffeeae clade</taxon>
        <taxon>Coffeeae</taxon>
        <taxon>Coffea</taxon>
    </lineage>
</organism>
<dbReference type="Proteomes" id="UP001652660">
    <property type="component" value="Chromosome 2e"/>
</dbReference>
<reference evidence="5" key="2">
    <citation type="submission" date="2025-08" db="UniProtKB">
        <authorList>
            <consortium name="RefSeq"/>
        </authorList>
    </citation>
    <scope>IDENTIFICATION</scope>
    <source>
        <tissue evidence="5">Leaves</tissue>
    </source>
</reference>
<dbReference type="Pfam" id="PF03061">
    <property type="entry name" value="4HBT"/>
    <property type="match status" value="1"/>
</dbReference>
<dbReference type="PANTHER" id="PTHR21660">
    <property type="entry name" value="THIOESTERASE SUPERFAMILY MEMBER-RELATED"/>
    <property type="match status" value="1"/>
</dbReference>
<dbReference type="AlphaFoldDB" id="A0A6P6WKL7"/>
<proteinExistence type="inferred from homology"/>
<dbReference type="InterPro" id="IPR039298">
    <property type="entry name" value="ACOT13"/>
</dbReference>